<feature type="transmembrane region" description="Helical" evidence="1">
    <location>
        <begin position="70"/>
        <end position="89"/>
    </location>
</feature>
<dbReference type="STRING" id="155974.SAMN04487818_110218"/>
<protein>
    <submittedName>
        <fullName evidence="2">Sap, sulfolipid-1-addressing protein</fullName>
    </submittedName>
</protein>
<feature type="transmembrane region" description="Helical" evidence="1">
    <location>
        <begin position="110"/>
        <end position="132"/>
    </location>
</feature>
<feature type="transmembrane region" description="Helical" evidence="1">
    <location>
        <begin position="6"/>
        <end position="27"/>
    </location>
</feature>
<evidence type="ECO:0000256" key="1">
    <source>
        <dbReference type="SAM" id="Phobius"/>
    </source>
</evidence>
<dbReference type="AlphaFoldDB" id="A0A1H9WHK7"/>
<keyword evidence="3" id="KW-1185">Reference proteome</keyword>
<reference evidence="3" key="1">
    <citation type="submission" date="2016-10" db="EMBL/GenBank/DDBJ databases">
        <authorList>
            <person name="Varghese N."/>
            <person name="Submissions S."/>
        </authorList>
    </citation>
    <scope>NUCLEOTIDE SEQUENCE [LARGE SCALE GENOMIC DNA]</scope>
    <source>
        <strain evidence="3">DSM 44260</strain>
    </source>
</reference>
<organism evidence="2 3">
    <name type="scientific">Actinokineospora terrae</name>
    <dbReference type="NCBI Taxonomy" id="155974"/>
    <lineage>
        <taxon>Bacteria</taxon>
        <taxon>Bacillati</taxon>
        <taxon>Actinomycetota</taxon>
        <taxon>Actinomycetes</taxon>
        <taxon>Pseudonocardiales</taxon>
        <taxon>Pseudonocardiaceae</taxon>
        <taxon>Actinokineospora</taxon>
    </lineage>
</organism>
<evidence type="ECO:0000313" key="3">
    <source>
        <dbReference type="Proteomes" id="UP000199051"/>
    </source>
</evidence>
<gene>
    <name evidence="2" type="ORF">SAMN04487818_110218</name>
</gene>
<feature type="transmembrane region" description="Helical" evidence="1">
    <location>
        <begin position="34"/>
        <end position="58"/>
    </location>
</feature>
<name>A0A1H9WHK7_9PSEU</name>
<feature type="transmembrane region" description="Helical" evidence="1">
    <location>
        <begin position="144"/>
        <end position="167"/>
    </location>
</feature>
<keyword evidence="1" id="KW-0812">Transmembrane</keyword>
<proteinExistence type="predicted"/>
<keyword evidence="1" id="KW-1133">Transmembrane helix</keyword>
<dbReference type="InterPro" id="IPR021315">
    <property type="entry name" value="Gap/Sap"/>
</dbReference>
<dbReference type="Proteomes" id="UP000199051">
    <property type="component" value="Unassembled WGS sequence"/>
</dbReference>
<evidence type="ECO:0000313" key="2">
    <source>
        <dbReference type="EMBL" id="SES33432.1"/>
    </source>
</evidence>
<dbReference type="Pfam" id="PF11139">
    <property type="entry name" value="SfLAP"/>
    <property type="match status" value="1"/>
</dbReference>
<dbReference type="RefSeq" id="WP_245782609.1">
    <property type="nucleotide sequence ID" value="NZ_FOGI01000010.1"/>
</dbReference>
<keyword evidence="1" id="KW-0472">Membrane</keyword>
<dbReference type="EMBL" id="FOGI01000010">
    <property type="protein sequence ID" value="SES33432.1"/>
    <property type="molecule type" value="Genomic_DNA"/>
</dbReference>
<feature type="transmembrane region" description="Helical" evidence="1">
    <location>
        <begin position="187"/>
        <end position="202"/>
    </location>
</feature>
<accession>A0A1H9WHK7</accession>
<sequence>MSGSTAVLPLAITMMAGPQILSALVFVTARRPVALSLAFIGGVAVGASAGVVVTSWLAGLVLVDVEPMGLGIEITLVAVLVGMALWNLVQRDSVEPPRWLTGMMAAGAARAFLTAALLITLFPSDAVVLLTVGTDLARTGSPALAAWPFVLATTVIAALPLLAYLAFGDRARRAMPRVREWLTSHTWLVNVVVCLFFVLLILL</sequence>